<evidence type="ECO:0000313" key="2">
    <source>
        <dbReference type="Ensembl" id="ENSDNVP00000005091.1"/>
    </source>
</evidence>
<keyword evidence="3" id="KW-1185">Reference proteome</keyword>
<organism evidence="2 3">
    <name type="scientific">Dromaius novaehollandiae</name>
    <name type="common">Emu</name>
    <dbReference type="NCBI Taxonomy" id="8790"/>
    <lineage>
        <taxon>Eukaryota</taxon>
        <taxon>Metazoa</taxon>
        <taxon>Chordata</taxon>
        <taxon>Craniata</taxon>
        <taxon>Vertebrata</taxon>
        <taxon>Euteleostomi</taxon>
        <taxon>Archelosauria</taxon>
        <taxon>Archosauria</taxon>
        <taxon>Dinosauria</taxon>
        <taxon>Saurischia</taxon>
        <taxon>Theropoda</taxon>
        <taxon>Coelurosauria</taxon>
        <taxon>Aves</taxon>
        <taxon>Palaeognathae</taxon>
        <taxon>Casuariiformes</taxon>
        <taxon>Dromaiidae</taxon>
        <taxon>Dromaius</taxon>
    </lineage>
</organism>
<name>A0A8C4J9C7_DRONO</name>
<evidence type="ECO:0000256" key="1">
    <source>
        <dbReference type="SAM" id="MobiDB-lite"/>
    </source>
</evidence>
<sequence length="113" mass="11707">MSTHHTNKRCAAGSGCPVPGRQCLPAGAPRLCRGLLPAATTRRPWVREGAGGRQPGSSNTRLPAASLGPCTPGSACTFAFLESSFSSILRRALLSEGKEGPGHSLAQRGHCSR</sequence>
<proteinExistence type="predicted"/>
<feature type="region of interest" description="Disordered" evidence="1">
    <location>
        <begin position="43"/>
        <end position="65"/>
    </location>
</feature>
<evidence type="ECO:0000313" key="3">
    <source>
        <dbReference type="Proteomes" id="UP000694423"/>
    </source>
</evidence>
<dbReference type="AlphaFoldDB" id="A0A8C4J9C7"/>
<protein>
    <submittedName>
        <fullName evidence="2">Uncharacterized protein</fullName>
    </submittedName>
</protein>
<reference evidence="2" key="1">
    <citation type="submission" date="2025-08" db="UniProtKB">
        <authorList>
            <consortium name="Ensembl"/>
        </authorList>
    </citation>
    <scope>IDENTIFICATION</scope>
</reference>
<accession>A0A8C4J9C7</accession>
<dbReference type="Proteomes" id="UP000694423">
    <property type="component" value="Unplaced"/>
</dbReference>
<reference evidence="2" key="2">
    <citation type="submission" date="2025-09" db="UniProtKB">
        <authorList>
            <consortium name="Ensembl"/>
        </authorList>
    </citation>
    <scope>IDENTIFICATION</scope>
</reference>
<dbReference type="Ensembl" id="ENSDNVT00000006132.1">
    <property type="protein sequence ID" value="ENSDNVP00000005091.1"/>
    <property type="gene ID" value="ENSDNVG00000003657.1"/>
</dbReference>